<feature type="region of interest" description="Disordered" evidence="4">
    <location>
        <begin position="168"/>
        <end position="196"/>
    </location>
</feature>
<dbReference type="InterPro" id="IPR012337">
    <property type="entry name" value="RNaseH-like_sf"/>
</dbReference>
<feature type="region of interest" description="Disordered" evidence="4">
    <location>
        <begin position="874"/>
        <end position="896"/>
    </location>
</feature>
<dbReference type="PANTHER" id="PTHR42648:SF18">
    <property type="entry name" value="RETROTRANSPOSON, UNCLASSIFIED-LIKE PROTEIN"/>
    <property type="match status" value="1"/>
</dbReference>
<name>A0ABQ5ALZ9_9ASTR</name>
<dbReference type="InterPro" id="IPR039537">
    <property type="entry name" value="Retrotran_Ty1/copia-like"/>
</dbReference>
<evidence type="ECO:0000313" key="6">
    <source>
        <dbReference type="EMBL" id="GJT02647.1"/>
    </source>
</evidence>
<keyword evidence="7" id="KW-1185">Reference proteome</keyword>
<keyword evidence="1" id="KW-0645">Protease</keyword>
<dbReference type="InterPro" id="IPR001584">
    <property type="entry name" value="Integrase_cat-core"/>
</dbReference>
<dbReference type="Pfam" id="PF25597">
    <property type="entry name" value="SH3_retrovirus"/>
    <property type="match status" value="1"/>
</dbReference>
<dbReference type="PROSITE" id="PS50994">
    <property type="entry name" value="INTEGRASE"/>
    <property type="match status" value="1"/>
</dbReference>
<dbReference type="Gene3D" id="3.30.420.10">
    <property type="entry name" value="Ribonuclease H-like superfamily/Ribonuclease H"/>
    <property type="match status" value="1"/>
</dbReference>
<dbReference type="InterPro" id="IPR025724">
    <property type="entry name" value="GAG-pre-integrase_dom"/>
</dbReference>
<organism evidence="6 7">
    <name type="scientific">Tanacetum coccineum</name>
    <dbReference type="NCBI Taxonomy" id="301880"/>
    <lineage>
        <taxon>Eukaryota</taxon>
        <taxon>Viridiplantae</taxon>
        <taxon>Streptophyta</taxon>
        <taxon>Embryophyta</taxon>
        <taxon>Tracheophyta</taxon>
        <taxon>Spermatophyta</taxon>
        <taxon>Magnoliopsida</taxon>
        <taxon>eudicotyledons</taxon>
        <taxon>Gunneridae</taxon>
        <taxon>Pentapetalae</taxon>
        <taxon>asterids</taxon>
        <taxon>campanulids</taxon>
        <taxon>Asterales</taxon>
        <taxon>Asteraceae</taxon>
        <taxon>Asteroideae</taxon>
        <taxon>Anthemideae</taxon>
        <taxon>Anthemidinae</taxon>
        <taxon>Tanacetum</taxon>
    </lineage>
</organism>
<proteinExistence type="predicted"/>
<dbReference type="EMBL" id="BQNB010012365">
    <property type="protein sequence ID" value="GJT02647.1"/>
    <property type="molecule type" value="Genomic_DNA"/>
</dbReference>
<feature type="domain" description="Integrase catalytic" evidence="5">
    <location>
        <begin position="586"/>
        <end position="757"/>
    </location>
</feature>
<evidence type="ECO:0000256" key="4">
    <source>
        <dbReference type="SAM" id="MobiDB-lite"/>
    </source>
</evidence>
<comment type="caution">
    <text evidence="6">The sequence shown here is derived from an EMBL/GenBank/DDBJ whole genome shotgun (WGS) entry which is preliminary data.</text>
</comment>
<dbReference type="Pfam" id="PF22936">
    <property type="entry name" value="Pol_BBD"/>
    <property type="match status" value="1"/>
</dbReference>
<keyword evidence="3" id="KW-0378">Hydrolase</keyword>
<feature type="region of interest" description="Disordered" evidence="4">
    <location>
        <begin position="1180"/>
        <end position="1217"/>
    </location>
</feature>
<dbReference type="Proteomes" id="UP001151760">
    <property type="component" value="Unassembled WGS sequence"/>
</dbReference>
<evidence type="ECO:0000259" key="5">
    <source>
        <dbReference type="PROSITE" id="PS50994"/>
    </source>
</evidence>
<protein>
    <submittedName>
        <fullName evidence="6">Retrovirus-related pol polyprotein from transposon TNT 1-94</fullName>
    </submittedName>
</protein>
<dbReference type="InterPro" id="IPR057670">
    <property type="entry name" value="SH3_retrovirus"/>
</dbReference>
<reference evidence="6" key="2">
    <citation type="submission" date="2022-01" db="EMBL/GenBank/DDBJ databases">
        <authorList>
            <person name="Yamashiro T."/>
            <person name="Shiraishi A."/>
            <person name="Satake H."/>
            <person name="Nakayama K."/>
        </authorList>
    </citation>
    <scope>NUCLEOTIDE SEQUENCE</scope>
</reference>
<evidence type="ECO:0000313" key="7">
    <source>
        <dbReference type="Proteomes" id="UP001151760"/>
    </source>
</evidence>
<reference evidence="6" key="1">
    <citation type="journal article" date="2022" name="Int. J. Mol. Sci.">
        <title>Draft Genome of Tanacetum Coccineum: Genomic Comparison of Closely Related Tanacetum-Family Plants.</title>
        <authorList>
            <person name="Yamashiro T."/>
            <person name="Shiraishi A."/>
            <person name="Nakayama K."/>
            <person name="Satake H."/>
        </authorList>
    </citation>
    <scope>NUCLEOTIDE SEQUENCE</scope>
</reference>
<keyword evidence="2" id="KW-0479">Metal-binding</keyword>
<dbReference type="Pfam" id="PF07727">
    <property type="entry name" value="RVT_2"/>
    <property type="match status" value="1"/>
</dbReference>
<feature type="compositionally biased region" description="Low complexity" evidence="4">
    <location>
        <begin position="1207"/>
        <end position="1217"/>
    </location>
</feature>
<dbReference type="InterPro" id="IPR036397">
    <property type="entry name" value="RNaseH_sf"/>
</dbReference>
<feature type="compositionally biased region" description="Polar residues" evidence="4">
    <location>
        <begin position="168"/>
        <end position="191"/>
    </location>
</feature>
<dbReference type="InterPro" id="IPR013103">
    <property type="entry name" value="RVT_2"/>
</dbReference>
<evidence type="ECO:0000256" key="1">
    <source>
        <dbReference type="ARBA" id="ARBA00022670"/>
    </source>
</evidence>
<evidence type="ECO:0000256" key="3">
    <source>
        <dbReference type="ARBA" id="ARBA00022801"/>
    </source>
</evidence>
<dbReference type="Pfam" id="PF00665">
    <property type="entry name" value="rve"/>
    <property type="match status" value="1"/>
</dbReference>
<dbReference type="PANTHER" id="PTHR42648">
    <property type="entry name" value="TRANSPOSASE, PUTATIVE-RELATED"/>
    <property type="match status" value="1"/>
</dbReference>
<sequence length="1936" mass="220186">MARVPLKILDFSWISRIQKHEDENMSLDFKVQSLIKERDNAKMEYKKLFDSIKKTRSQTQKEMDELITYVFEKTYAYGAIRAENQNLLHTIFELKARMKNGENGKSVNTKLVKKIAIVVMGQYEGLKEDYGQFGTSGYLLKRRKVLVVPGMPKRNLSRNVGMYRVVTQQESQTNKSKNVLSSTGMNATSSVKRPKSRDSYVKTSVLDVSKNEAVYVRKNKQTDNTFANVVSNKDNVIDVAAANASKAKTLLCVSCMKSVLIPCHDKCVAKHKLNVRLNARRTFSINSRIPKSSETTFVAPKTRFSEKATHSKTLDTTSVASKSKIDEASASKARDKVSSEFKKKKSNIRDKPLSSFMLNKIRTSSLWQKWFESQPNVMWTSVNTKLHAHINPSNTKPLVVQIVLWVVDNGCSKHMTGDRARLRNFIEKFMGTVCFGNDNFAAITGYGDYIHGNITICHVYYVEGLGHNLFSVGQFCEGDLEVAFRSKTCYVRNLEGDDLFTSRRDSNLYTISISDMAASSPICLMSKATSTKSWLWHRRLSHLNFGTINDLTKLDLVDGLPKFKYGKDHLCSACERGKSKKASHPPKLIPSDYSKLELLHMDLCGPIRVASVNGKKYILVIVDDFSRFTWVYFLRSKDETPEIIKKFIAQAQLNYKAKVCKIRTDNGTEFKNATLKAYYEKLGIMQQFSIARTPQQNGVVERRNRTLVEAARTMLIFSRLPEFLWAEAVATACFTQNRSIINTRHNKTPYELLRGRKPNVEYFHVFGSLCYPTNDRDDLGKMKPKADIGVFIGYSETSRGFRIYNRRTKRIMETIHVKFDELTAIASEHDCLEPELQRFNNQNSSDDLMNTPSKEDLDNLFGPMFEDYFEQKSSDTTINSAAQPTHDQEDSPSTSSIIVDTHEAPPVVTTSDEQTSPISLQESDEFNQEDSADFDGNTQFVPYDSLNHEEIESSTTNLEPSNVQNFHQVQPSTHIWTKDHPLDQVIGDPSKPVMTRQRLHTDSEVCMYALTVSTIEPKNIKEAMADHSWIESMQDELNQFERLQVWELVPRPEGKNVIALKWLWKNKCDAENIVVRNKSRLVAKGYKQEEGIDFEESFAPVARLEAVRMFIAFAAHMNITIFQMDVKTDFLNGPLKVKKLYVNVVMAEKMIGGVVSGVGGGVVKARKSLDLFPRFGQSRVISSSTHPRPRPIFISSSSSAGNQLDTSYGSSSSSSGSNSRILILVYCMGDRKQQVVAVPRLRVSHPPVSGVGETRGGWPCCVNVEVDPDRRPLPQDFPRDNAQLQTSPNLYYVESVIQLVSQVVFSPKINKDSVIIEDWTSDDEEEVSEVQKAINTARPVSTVRPSISTARPVYTARPSISTVRPVYASLIIYQVWTMRPIQISCFTGFAASGGLWFTTAIPSCYSNSLLKKTVKWEFSVARLYSRMVLQKEYYRTLIEELELAMDDVSRQAFKEEKRRIASQKKAAQATSINAQFVLKAFFNRGKIQKAYSAQHALVSSFTNGTEQTTRSSDTIVCMFSLPQEEPNVLYHKSLKDKSWVEAMQEELLQFKLQQVWILVDLPFGKKAIGTKWIFVETRVMREHCGEDKQGLIEAIRLFLAFASYKGFLVYQMDVKSAFLYGTLRRVYVYQLQALLIMLIQTRSIRWLKLFMVYIKLLELGYEDTSSFLLGIIEWVFRRDDIIFATTKKYCCMNLTNQDKYVADILKKFDFCSIKIATTPIESNKPLVKDEDGVEGQTSVCCLCFCAKFQVTPKASFTLIMRSHLDRNINNGGCQFLGRELISLVVQKSDYYGKNSILRQNCVPTPDASLLMGTGIAYENEIVDVLSSHDFTMLQTFHQRDLMGSCDQGERLTQPGPIEAHLPKSKYFMKVVRTVCNLKELMVLVPRKAQWLIEDIQAIYKLRELIRYEKHGLEEVSTYKIASIEMDEEISKSDSIR</sequence>
<accession>A0ABQ5ALZ9</accession>
<dbReference type="Pfam" id="PF13976">
    <property type="entry name" value="gag_pre-integrs"/>
    <property type="match status" value="1"/>
</dbReference>
<gene>
    <name evidence="6" type="ORF">Tco_0823816</name>
</gene>
<dbReference type="InterPro" id="IPR054722">
    <property type="entry name" value="PolX-like_BBD"/>
</dbReference>
<evidence type="ECO:0000256" key="2">
    <source>
        <dbReference type="ARBA" id="ARBA00022723"/>
    </source>
</evidence>
<dbReference type="SUPFAM" id="SSF53098">
    <property type="entry name" value="Ribonuclease H-like"/>
    <property type="match status" value="1"/>
</dbReference>